<gene>
    <name evidence="1" type="ORF">I8752_05340</name>
</gene>
<dbReference type="RefSeq" id="WP_214431289.1">
    <property type="nucleotide sequence ID" value="NZ_JAECZA010000012.1"/>
</dbReference>
<accession>A0A8J7I2I7</accession>
<dbReference type="Proteomes" id="UP000662314">
    <property type="component" value="Unassembled WGS sequence"/>
</dbReference>
<sequence length="67" mass="7568">MTNIQEKDIVKLTRNINDELKEGLVGIVMQCHQDKFDVHFPIPGNDLNAQVSGKDIQFVIETKSVTN</sequence>
<reference evidence="1 2" key="1">
    <citation type="journal article" date="2021" name="Int. J. Syst. Evol. Microbiol.">
        <title>Amazonocrinis nigriterrae gen. nov., sp. nov., Atlanticothrix silvestris gen. nov., sp. nov. and Dendronalium phyllosphericum gen. nov., sp. nov., nostocacean cyanobacteria from Brazilian environments.</title>
        <authorList>
            <person name="Alvarenga D.O."/>
            <person name="Andreote A.P.D."/>
            <person name="Branco L.H.Z."/>
            <person name="Delbaje E."/>
            <person name="Cruz R.B."/>
            <person name="Varani A.M."/>
            <person name="Fiore M.F."/>
        </authorList>
    </citation>
    <scope>NUCLEOTIDE SEQUENCE [LARGE SCALE GENOMIC DNA]</scope>
    <source>
        <strain evidence="1 2">CENA369</strain>
    </source>
</reference>
<evidence type="ECO:0000313" key="2">
    <source>
        <dbReference type="Proteomes" id="UP000662314"/>
    </source>
</evidence>
<keyword evidence="2" id="KW-1185">Reference proteome</keyword>
<evidence type="ECO:0000313" key="1">
    <source>
        <dbReference type="EMBL" id="MBH8572468.1"/>
    </source>
</evidence>
<proteinExistence type="predicted"/>
<dbReference type="EMBL" id="JAECZA010000012">
    <property type="protein sequence ID" value="MBH8572468.1"/>
    <property type="molecule type" value="Genomic_DNA"/>
</dbReference>
<name>A0A8J7I2I7_9NOST</name>
<comment type="caution">
    <text evidence="1">The sequence shown here is derived from an EMBL/GenBank/DDBJ whole genome shotgun (WGS) entry which is preliminary data.</text>
</comment>
<organism evidence="1 2">
    <name type="scientific">Dendronalium phyllosphericum CENA369</name>
    <dbReference type="NCBI Taxonomy" id="1725256"/>
    <lineage>
        <taxon>Bacteria</taxon>
        <taxon>Bacillati</taxon>
        <taxon>Cyanobacteriota</taxon>
        <taxon>Cyanophyceae</taxon>
        <taxon>Nostocales</taxon>
        <taxon>Nostocaceae</taxon>
        <taxon>Dendronalium</taxon>
        <taxon>Dendronalium phyllosphericum</taxon>
    </lineage>
</organism>
<protein>
    <submittedName>
        <fullName evidence="1">Uncharacterized protein</fullName>
    </submittedName>
</protein>
<dbReference type="AlphaFoldDB" id="A0A8J7I2I7"/>